<dbReference type="SMART" id="SM00093">
    <property type="entry name" value="SERPIN"/>
    <property type="match status" value="1"/>
</dbReference>
<evidence type="ECO:0000313" key="4">
    <source>
        <dbReference type="Proteomes" id="UP000038045"/>
    </source>
</evidence>
<reference evidence="5" key="1">
    <citation type="submission" date="2017-02" db="UniProtKB">
        <authorList>
            <consortium name="WormBaseParasite"/>
        </authorList>
    </citation>
    <scope>IDENTIFICATION</scope>
</reference>
<dbReference type="PANTHER" id="PTHR11461:SF211">
    <property type="entry name" value="GH10112P-RELATED"/>
    <property type="match status" value="1"/>
</dbReference>
<accession>A0A0N4ZGJ7</accession>
<feature type="domain" description="Serpin" evidence="3">
    <location>
        <begin position="14"/>
        <end position="193"/>
    </location>
</feature>
<evidence type="ECO:0000259" key="3">
    <source>
        <dbReference type="SMART" id="SM00093"/>
    </source>
</evidence>
<dbReference type="Proteomes" id="UP000038045">
    <property type="component" value="Unplaced"/>
</dbReference>
<dbReference type="Pfam" id="PF00079">
    <property type="entry name" value="Serpin"/>
    <property type="match status" value="1"/>
</dbReference>
<dbReference type="InterPro" id="IPR000215">
    <property type="entry name" value="Serpin_fam"/>
</dbReference>
<dbReference type="GO" id="GO:0005615">
    <property type="term" value="C:extracellular space"/>
    <property type="evidence" value="ECO:0007669"/>
    <property type="project" value="InterPro"/>
</dbReference>
<evidence type="ECO:0000313" key="5">
    <source>
        <dbReference type="WBParaSite" id="PTRK_0000690500.1"/>
    </source>
</evidence>
<dbReference type="InterPro" id="IPR023796">
    <property type="entry name" value="Serpin_dom"/>
</dbReference>
<dbReference type="PANTHER" id="PTHR11461">
    <property type="entry name" value="SERINE PROTEASE INHIBITOR, SERPIN"/>
    <property type="match status" value="1"/>
</dbReference>
<evidence type="ECO:0000256" key="2">
    <source>
        <dbReference type="RuleBase" id="RU000411"/>
    </source>
</evidence>
<proteinExistence type="inferred from homology"/>
<dbReference type="InterPro" id="IPR036186">
    <property type="entry name" value="Serpin_sf"/>
</dbReference>
<evidence type="ECO:0000256" key="1">
    <source>
        <dbReference type="ARBA" id="ARBA00009500"/>
    </source>
</evidence>
<sequence length="193" mass="22260">MTRNLSILHADVALKVLNNLDTNSSIVYSPISLAIAMSMVYLGSNGDTKAEIKKFLIGDVDDEILHQRFNHFISHLNSNLKCANKMYVRDGLRLEEEFVRKLSIFYNGQIEQVNFSDLDTVDIINKYVEEATNNVIKDLISQRDIHEDTSTILINAIHFKGQWKKKFDNYDTSSSEFFITQDETKMVDMMLLR</sequence>
<dbReference type="Gene3D" id="3.30.497.10">
    <property type="entry name" value="Antithrombin, subunit I, domain 2"/>
    <property type="match status" value="1"/>
</dbReference>
<dbReference type="CDD" id="cd00172">
    <property type="entry name" value="serpin"/>
    <property type="match status" value="1"/>
</dbReference>
<dbReference type="SUPFAM" id="SSF56574">
    <property type="entry name" value="Serpins"/>
    <property type="match status" value="1"/>
</dbReference>
<dbReference type="WBParaSite" id="PTRK_0000690500.1">
    <property type="protein sequence ID" value="PTRK_0000690500.1"/>
    <property type="gene ID" value="PTRK_0000690500"/>
</dbReference>
<dbReference type="STRING" id="131310.A0A0N4ZGJ7"/>
<name>A0A0N4ZGJ7_PARTI</name>
<dbReference type="AlphaFoldDB" id="A0A0N4ZGJ7"/>
<dbReference type="GO" id="GO:0004867">
    <property type="term" value="F:serine-type endopeptidase inhibitor activity"/>
    <property type="evidence" value="ECO:0007669"/>
    <property type="project" value="InterPro"/>
</dbReference>
<comment type="similarity">
    <text evidence="1 2">Belongs to the serpin family.</text>
</comment>
<dbReference type="InterPro" id="IPR042185">
    <property type="entry name" value="Serpin_sf_2"/>
</dbReference>
<organism evidence="4 5">
    <name type="scientific">Parastrongyloides trichosuri</name>
    <name type="common">Possum-specific nematode worm</name>
    <dbReference type="NCBI Taxonomy" id="131310"/>
    <lineage>
        <taxon>Eukaryota</taxon>
        <taxon>Metazoa</taxon>
        <taxon>Ecdysozoa</taxon>
        <taxon>Nematoda</taxon>
        <taxon>Chromadorea</taxon>
        <taxon>Rhabditida</taxon>
        <taxon>Tylenchina</taxon>
        <taxon>Panagrolaimomorpha</taxon>
        <taxon>Strongyloidoidea</taxon>
        <taxon>Strongyloididae</taxon>
        <taxon>Parastrongyloides</taxon>
    </lineage>
</organism>
<protein>
    <submittedName>
        <fullName evidence="5">SERPIN domain-containing protein</fullName>
    </submittedName>
</protein>
<keyword evidence="4" id="KW-1185">Reference proteome</keyword>
<dbReference type="Gene3D" id="2.30.39.10">
    <property type="entry name" value="Alpha-1-antitrypsin, domain 1"/>
    <property type="match status" value="1"/>
</dbReference>
<dbReference type="InterPro" id="IPR042178">
    <property type="entry name" value="Serpin_sf_1"/>
</dbReference>